<comment type="cofactor">
    <cofactor evidence="1">
        <name>Fe cation</name>
        <dbReference type="ChEBI" id="CHEBI:24875"/>
    </cofactor>
</comment>
<keyword evidence="5" id="KW-0408">Iron</keyword>
<dbReference type="RefSeq" id="WP_160609686.1">
    <property type="nucleotide sequence ID" value="NZ_WTZA01000001.1"/>
</dbReference>
<evidence type="ECO:0000256" key="3">
    <source>
        <dbReference type="ARBA" id="ARBA00022723"/>
    </source>
</evidence>
<name>A0A6I4TBU8_9SPHN</name>
<dbReference type="AlphaFoldDB" id="A0A6I4TBU8"/>
<dbReference type="PRINTS" id="PR00090">
    <property type="entry name" value="RNGDIOXGNASE"/>
</dbReference>
<evidence type="ECO:0000256" key="2">
    <source>
        <dbReference type="ARBA" id="ARBA00022714"/>
    </source>
</evidence>
<dbReference type="PROSITE" id="PS51296">
    <property type="entry name" value="RIESKE"/>
    <property type="match status" value="1"/>
</dbReference>
<dbReference type="InterPro" id="IPR015879">
    <property type="entry name" value="Ring_hydroxy_dOase_asu_C_dom"/>
</dbReference>
<dbReference type="EMBL" id="WTZA01000001">
    <property type="protein sequence ID" value="MXO73878.1"/>
    <property type="molecule type" value="Genomic_DNA"/>
</dbReference>
<dbReference type="Gene3D" id="2.102.10.10">
    <property type="entry name" value="Rieske [2Fe-2S] iron-sulphur domain"/>
    <property type="match status" value="1"/>
</dbReference>
<evidence type="ECO:0000313" key="9">
    <source>
        <dbReference type="Proteomes" id="UP000439522"/>
    </source>
</evidence>
<evidence type="ECO:0000256" key="5">
    <source>
        <dbReference type="ARBA" id="ARBA00023004"/>
    </source>
</evidence>
<dbReference type="Pfam" id="PF00355">
    <property type="entry name" value="Rieske"/>
    <property type="match status" value="1"/>
</dbReference>
<accession>A0A6I4TBU8</accession>
<evidence type="ECO:0000256" key="6">
    <source>
        <dbReference type="ARBA" id="ARBA00023014"/>
    </source>
</evidence>
<dbReference type="GO" id="GO:0005506">
    <property type="term" value="F:iron ion binding"/>
    <property type="evidence" value="ECO:0007669"/>
    <property type="project" value="InterPro"/>
</dbReference>
<dbReference type="InterPro" id="IPR001663">
    <property type="entry name" value="Rng_hydr_dOase-A"/>
</dbReference>
<evidence type="ECO:0000256" key="1">
    <source>
        <dbReference type="ARBA" id="ARBA00001962"/>
    </source>
</evidence>
<dbReference type="CDD" id="cd03469">
    <property type="entry name" value="Rieske_RO_Alpha_N"/>
    <property type="match status" value="1"/>
</dbReference>
<sequence>MNDVVTAPGKRPTGGQLALAEALARGDTRPAADITTVPAAVYTAPDHFAREKAALFDRLPQVLMPSALLPEPGMAVPHDLSGRPLLVTRDKAGAVHVFLNVCRHRGTRLVEGTEAECAARLVCPYHAWTYRLDGALLALPRPDSFPGLDKDDYHLVELPSREAGGLIWYAPANGADFGHANTIGDDMDAFGTADHHLFRRKTHSVAGNWKLIMDAFLESYHVTRLHAKTIGPFFKDGVTTGDMIGPHARSAVGRVEEMGGVDLADMAALRRRVTFAYQFLPATVIIPSPDYLNVLTLWPQAVDHTLVEDFMLIPEPPATDKARDHWERSWALLDGGVFASEDFRAAELGQQGLSTGAVPHLTLGTLEGGIARFHETVSEALRAAS</sequence>
<proteinExistence type="predicted"/>
<dbReference type="InterPro" id="IPR036922">
    <property type="entry name" value="Rieske_2Fe-2S_sf"/>
</dbReference>
<dbReference type="PANTHER" id="PTHR43756:SF5">
    <property type="entry name" value="CHOLINE MONOOXYGENASE, CHLOROPLASTIC"/>
    <property type="match status" value="1"/>
</dbReference>
<dbReference type="OrthoDB" id="7456916at2"/>
<keyword evidence="2" id="KW-0001">2Fe-2S</keyword>
<dbReference type="GO" id="GO:0016491">
    <property type="term" value="F:oxidoreductase activity"/>
    <property type="evidence" value="ECO:0007669"/>
    <property type="project" value="UniProtKB-KW"/>
</dbReference>
<keyword evidence="4" id="KW-0560">Oxidoreductase</keyword>
<dbReference type="PANTHER" id="PTHR43756">
    <property type="entry name" value="CHOLINE MONOOXYGENASE, CHLOROPLASTIC"/>
    <property type="match status" value="1"/>
</dbReference>
<keyword evidence="9" id="KW-1185">Reference proteome</keyword>
<dbReference type="Pfam" id="PF00848">
    <property type="entry name" value="Ring_hydroxyl_A"/>
    <property type="match status" value="1"/>
</dbReference>
<comment type="caution">
    <text evidence="8">The sequence shown here is derived from an EMBL/GenBank/DDBJ whole genome shotgun (WGS) entry which is preliminary data.</text>
</comment>
<dbReference type="Proteomes" id="UP000439522">
    <property type="component" value="Unassembled WGS sequence"/>
</dbReference>
<dbReference type="InterPro" id="IPR017941">
    <property type="entry name" value="Rieske_2Fe-2S"/>
</dbReference>
<evidence type="ECO:0000256" key="4">
    <source>
        <dbReference type="ARBA" id="ARBA00023002"/>
    </source>
</evidence>
<evidence type="ECO:0000259" key="7">
    <source>
        <dbReference type="PROSITE" id="PS51296"/>
    </source>
</evidence>
<dbReference type="Gene3D" id="3.90.380.10">
    <property type="entry name" value="Naphthalene 1,2-dioxygenase Alpha Subunit, Chain A, domain 1"/>
    <property type="match status" value="2"/>
</dbReference>
<dbReference type="SUPFAM" id="SSF50022">
    <property type="entry name" value="ISP domain"/>
    <property type="match status" value="1"/>
</dbReference>
<organism evidence="8 9">
    <name type="scientific">Tsuneonella aeria</name>
    <dbReference type="NCBI Taxonomy" id="1837929"/>
    <lineage>
        <taxon>Bacteria</taxon>
        <taxon>Pseudomonadati</taxon>
        <taxon>Pseudomonadota</taxon>
        <taxon>Alphaproteobacteria</taxon>
        <taxon>Sphingomonadales</taxon>
        <taxon>Erythrobacteraceae</taxon>
        <taxon>Tsuneonella</taxon>
    </lineage>
</organism>
<feature type="domain" description="Rieske" evidence="7">
    <location>
        <begin position="60"/>
        <end position="169"/>
    </location>
</feature>
<reference evidence="8 9" key="1">
    <citation type="submission" date="2019-12" db="EMBL/GenBank/DDBJ databases">
        <title>Genomic-based taxomic classification of the family Erythrobacteraceae.</title>
        <authorList>
            <person name="Xu L."/>
        </authorList>
    </citation>
    <scope>NUCLEOTIDE SEQUENCE [LARGE SCALE GENOMIC DNA]</scope>
    <source>
        <strain evidence="8 9">100921-2</strain>
    </source>
</reference>
<keyword evidence="6" id="KW-0411">Iron-sulfur</keyword>
<dbReference type="GO" id="GO:0051537">
    <property type="term" value="F:2 iron, 2 sulfur cluster binding"/>
    <property type="evidence" value="ECO:0007669"/>
    <property type="project" value="UniProtKB-KW"/>
</dbReference>
<protein>
    <submittedName>
        <fullName evidence="8">Rieske 2Fe-2S domain-containing protein</fullName>
    </submittedName>
</protein>
<dbReference type="SUPFAM" id="SSF55961">
    <property type="entry name" value="Bet v1-like"/>
    <property type="match status" value="1"/>
</dbReference>
<keyword evidence="3" id="KW-0479">Metal-binding</keyword>
<gene>
    <name evidence="8" type="ORF">GRI40_01395</name>
</gene>
<evidence type="ECO:0000313" key="8">
    <source>
        <dbReference type="EMBL" id="MXO73878.1"/>
    </source>
</evidence>